<reference evidence="1" key="4">
    <citation type="submission" date="2024-05" db="EMBL/GenBank/DDBJ databases">
        <authorList>
            <person name="Sun Q."/>
            <person name="Zhou Y."/>
        </authorList>
    </citation>
    <scope>NUCLEOTIDE SEQUENCE</scope>
    <source>
        <strain evidence="1">CGMCC 1.15931</strain>
    </source>
</reference>
<protein>
    <submittedName>
        <fullName evidence="2">Uncharacterized protein</fullName>
    </submittedName>
</protein>
<dbReference type="OrthoDB" id="8773760at2"/>
<reference evidence="1" key="1">
    <citation type="journal article" date="2014" name="Int. J. Syst. Evol. Microbiol.">
        <title>Complete genome of a new Firmicutes species belonging to the dominant human colonic microbiota ('Ruminococcus bicirculans') reveals two chromosomes and a selective capacity to utilize plant glucans.</title>
        <authorList>
            <consortium name="NISC Comparative Sequencing Program"/>
            <person name="Wegmann U."/>
            <person name="Louis P."/>
            <person name="Goesmann A."/>
            <person name="Henrissat B."/>
            <person name="Duncan S.H."/>
            <person name="Flint H.J."/>
        </authorList>
    </citation>
    <scope>NUCLEOTIDE SEQUENCE</scope>
    <source>
        <strain evidence="1">CGMCC 1.15931</strain>
    </source>
</reference>
<name>A0A6I3T5H2_9BURK</name>
<evidence type="ECO:0000313" key="2">
    <source>
        <dbReference type="EMBL" id="MTV54747.1"/>
    </source>
</evidence>
<comment type="caution">
    <text evidence="2">The sequence shown here is derived from an EMBL/GenBank/DDBJ whole genome shotgun (WGS) entry which is preliminary data.</text>
</comment>
<sequence>METTQSAQNYSTQASLDLGDDLPLYELDGSIFSDVEGDCDKKIEFSSQEIVDLHWRLLRQVRLLADPTAPLDEKFEIVRWVFTDRDRDQRPFSFVNCLRVVGCSPQARLPFCGLIDPEEVRDWIAANLKRWFLESLARLPAFAREIVMRNPEWVSEQLYIEPQWLNRQIRKIALASSTMRNEQPVQRETLDLFGQ</sequence>
<evidence type="ECO:0000313" key="1">
    <source>
        <dbReference type="EMBL" id="GGC22396.1"/>
    </source>
</evidence>
<dbReference type="Proteomes" id="UP000622638">
    <property type="component" value="Unassembled WGS sequence"/>
</dbReference>
<evidence type="ECO:0000313" key="4">
    <source>
        <dbReference type="Proteomes" id="UP000622638"/>
    </source>
</evidence>
<keyword evidence="4" id="KW-1185">Reference proteome</keyword>
<dbReference type="Proteomes" id="UP000430634">
    <property type="component" value="Unassembled WGS sequence"/>
</dbReference>
<dbReference type="EMBL" id="BMKG01000032">
    <property type="protein sequence ID" value="GGC22396.1"/>
    <property type="molecule type" value="Genomic_DNA"/>
</dbReference>
<organism evidence="2 3">
    <name type="scientific">Pseudoduganella buxea</name>
    <dbReference type="NCBI Taxonomy" id="1949069"/>
    <lineage>
        <taxon>Bacteria</taxon>
        <taxon>Pseudomonadati</taxon>
        <taxon>Pseudomonadota</taxon>
        <taxon>Betaproteobacteria</taxon>
        <taxon>Burkholderiales</taxon>
        <taxon>Oxalobacteraceae</taxon>
        <taxon>Telluria group</taxon>
        <taxon>Pseudoduganella</taxon>
    </lineage>
</organism>
<accession>A0A6I3T5H2</accession>
<gene>
    <name evidence="1" type="ORF">GCM10011572_49850</name>
    <name evidence="2" type="ORF">GM672_18620</name>
</gene>
<evidence type="ECO:0000313" key="3">
    <source>
        <dbReference type="Proteomes" id="UP000430634"/>
    </source>
</evidence>
<reference evidence="2 3" key="3">
    <citation type="submission" date="2019-11" db="EMBL/GenBank/DDBJ databases">
        <title>Type strains purchased from KCTC, JCM and DSMZ.</title>
        <authorList>
            <person name="Lu H."/>
        </authorList>
    </citation>
    <scope>NUCLEOTIDE SEQUENCE [LARGE SCALE GENOMIC DNA]</scope>
    <source>
        <strain evidence="2 3">KCTC 52429</strain>
    </source>
</reference>
<proteinExistence type="predicted"/>
<dbReference type="RefSeq" id="WP_155472035.1">
    <property type="nucleotide sequence ID" value="NZ_BMKG01000032.1"/>
</dbReference>
<dbReference type="AlphaFoldDB" id="A0A6I3T5H2"/>
<reference evidence="4" key="2">
    <citation type="journal article" date="2019" name="Int. J. Syst. Evol. Microbiol.">
        <title>The Global Catalogue of Microorganisms (GCM) 10K type strain sequencing project: providing services to taxonomists for standard genome sequencing and annotation.</title>
        <authorList>
            <consortium name="The Broad Institute Genomics Platform"/>
            <consortium name="The Broad Institute Genome Sequencing Center for Infectious Disease"/>
            <person name="Wu L."/>
            <person name="Ma J."/>
        </authorList>
    </citation>
    <scope>NUCLEOTIDE SEQUENCE [LARGE SCALE GENOMIC DNA]</scope>
    <source>
        <strain evidence="4">CGMCC 1.15931</strain>
    </source>
</reference>
<dbReference type="EMBL" id="WNKZ01000060">
    <property type="protein sequence ID" value="MTV54747.1"/>
    <property type="molecule type" value="Genomic_DNA"/>
</dbReference>